<dbReference type="AlphaFoldDB" id="A0AAW1UWT6"/>
<gene>
    <name evidence="3" type="ORF">WA026_010800</name>
</gene>
<dbReference type="PROSITE" id="PS50297">
    <property type="entry name" value="ANK_REP_REGION"/>
    <property type="match status" value="1"/>
</dbReference>
<dbReference type="SUPFAM" id="SSF48403">
    <property type="entry name" value="Ankyrin repeat"/>
    <property type="match status" value="1"/>
</dbReference>
<keyword evidence="1" id="KW-0040">ANK repeat</keyword>
<evidence type="ECO:0000256" key="1">
    <source>
        <dbReference type="PROSITE-ProRule" id="PRU00023"/>
    </source>
</evidence>
<dbReference type="PROSITE" id="PS50088">
    <property type="entry name" value="ANK_REPEAT"/>
    <property type="match status" value="2"/>
</dbReference>
<dbReference type="SMART" id="SM00248">
    <property type="entry name" value="ANK"/>
    <property type="match status" value="4"/>
</dbReference>
<dbReference type="EMBL" id="JARQZJ010000095">
    <property type="protein sequence ID" value="KAK9885306.1"/>
    <property type="molecule type" value="Genomic_DNA"/>
</dbReference>
<feature type="domain" description="VPS9" evidence="2">
    <location>
        <begin position="244"/>
        <end position="379"/>
    </location>
</feature>
<dbReference type="GO" id="GO:0043005">
    <property type="term" value="C:neuron projection"/>
    <property type="evidence" value="ECO:0007669"/>
    <property type="project" value="TreeGrafter"/>
</dbReference>
<feature type="repeat" description="ANK" evidence="1">
    <location>
        <begin position="480"/>
        <end position="513"/>
    </location>
</feature>
<protein>
    <recommendedName>
        <fullName evidence="2">VPS9 domain-containing protein</fullName>
    </recommendedName>
</protein>
<dbReference type="GO" id="GO:0005770">
    <property type="term" value="C:late endosome"/>
    <property type="evidence" value="ECO:0007669"/>
    <property type="project" value="TreeGrafter"/>
</dbReference>
<dbReference type="Gene3D" id="1.20.1050.80">
    <property type="entry name" value="VPS9 domain"/>
    <property type="match status" value="1"/>
</dbReference>
<dbReference type="Pfam" id="PF02204">
    <property type="entry name" value="VPS9"/>
    <property type="match status" value="1"/>
</dbReference>
<dbReference type="GO" id="GO:0045022">
    <property type="term" value="P:early endosome to late endosome transport"/>
    <property type="evidence" value="ECO:0007669"/>
    <property type="project" value="TreeGrafter"/>
</dbReference>
<dbReference type="Pfam" id="PF00023">
    <property type="entry name" value="Ank"/>
    <property type="match status" value="2"/>
</dbReference>
<dbReference type="InterPro" id="IPR002110">
    <property type="entry name" value="Ankyrin_rpt"/>
</dbReference>
<sequence>MHSEYDENLRQNTFFNELVKNHSDIITKVAEDNWVICIPRSGTLESTDIDINIVLDHVLIPSDDGLVGTFQIFSTLSKKQLHIKQNEILLGDCQFFSNVVNILFKETFYEKKGSKYTVWCIDKPFFLDHLHSPSNLQVLETLPDCIDFLWVESLDQDILQQIQNLCLKFTESNPNYEWEHIQTQKDLIGSLYSRCLQKSLRINNIREKGANSDQYLEKIKLAVETYMQYCLYKKIIFGINTFYVQSDVYLNKIINRAQDVSDENLEIEPSYNAILSRAKSELGKLNNSVTILDKVNCLDRTFNTLCSCNNGNSITSDDLLQMFVSLILKLHTYNWISTLNFIRDFKFCTSTFTDHVNYLLTTLEAAIEYIKGNHFFNLCKMASYYISNESNIFHFVRMGNLIALKELFENSENNDLRIKLCHPLCLCDECEKITKDILIDKEIKNEKKQTLLTYATIHEKTEIVEYLLNKDLNVNWQDIFGKTALHYASERGYQDILLLLLSVETIDINIQDNKGNTPLHIATGRAQDNCVKALIYSSPHLNTNVHNNYGEIPLIIAAKEGYLSIVQILLENCGVPPSDSDIQSTIQNSHNYFIKNYIEQFCIEKLLLSFQYQDIESEPEDNNKSVETNCSHDAEIQVNLKKLIF</sequence>
<dbReference type="InterPro" id="IPR003123">
    <property type="entry name" value="VPS9"/>
</dbReference>
<name>A0AAW1UWT6_9CUCU</name>
<dbReference type="PANTHER" id="PTHR24170">
    <property type="entry name" value="ANKYRIN REPEAT DOMAIN-CONTAINING PROTEIN 27"/>
    <property type="match status" value="1"/>
</dbReference>
<evidence type="ECO:0000259" key="2">
    <source>
        <dbReference type="PROSITE" id="PS51205"/>
    </source>
</evidence>
<dbReference type="GO" id="GO:0005769">
    <property type="term" value="C:early endosome"/>
    <property type="evidence" value="ECO:0007669"/>
    <property type="project" value="TreeGrafter"/>
</dbReference>
<dbReference type="Pfam" id="PF12796">
    <property type="entry name" value="Ank_2"/>
    <property type="match status" value="1"/>
</dbReference>
<dbReference type="InterPro" id="IPR036770">
    <property type="entry name" value="Ankyrin_rpt-contain_sf"/>
</dbReference>
<dbReference type="GO" id="GO:0030133">
    <property type="term" value="C:transport vesicle"/>
    <property type="evidence" value="ECO:0007669"/>
    <property type="project" value="TreeGrafter"/>
</dbReference>
<dbReference type="InterPro" id="IPR051248">
    <property type="entry name" value="UPF0507/Ank_repeat_27"/>
</dbReference>
<keyword evidence="4" id="KW-1185">Reference proteome</keyword>
<accession>A0AAW1UWT6</accession>
<feature type="repeat" description="ANK" evidence="1">
    <location>
        <begin position="514"/>
        <end position="546"/>
    </location>
</feature>
<comment type="caution">
    <text evidence="3">The sequence shown here is derived from an EMBL/GenBank/DDBJ whole genome shotgun (WGS) entry which is preliminary data.</text>
</comment>
<reference evidence="3 4" key="1">
    <citation type="submission" date="2023-03" db="EMBL/GenBank/DDBJ databases">
        <title>Genome insight into feeding habits of ladybird beetles.</title>
        <authorList>
            <person name="Li H.-S."/>
            <person name="Huang Y.-H."/>
            <person name="Pang H."/>
        </authorList>
    </citation>
    <scope>NUCLEOTIDE SEQUENCE [LARGE SCALE GENOMIC DNA]</scope>
    <source>
        <strain evidence="3">SYSU_2023b</strain>
        <tissue evidence="3">Whole body</tissue>
    </source>
</reference>
<dbReference type="Gene3D" id="1.25.40.20">
    <property type="entry name" value="Ankyrin repeat-containing domain"/>
    <property type="match status" value="2"/>
</dbReference>
<dbReference type="PANTHER" id="PTHR24170:SF2">
    <property type="entry name" value="ANKYRIN REPEAT DOMAIN-CONTAINING PROTEIN 27"/>
    <property type="match status" value="1"/>
</dbReference>
<dbReference type="Proteomes" id="UP001431783">
    <property type="component" value="Unassembled WGS sequence"/>
</dbReference>
<evidence type="ECO:0000313" key="3">
    <source>
        <dbReference type="EMBL" id="KAK9885306.1"/>
    </source>
</evidence>
<dbReference type="GO" id="GO:0005085">
    <property type="term" value="F:guanyl-nucleotide exchange factor activity"/>
    <property type="evidence" value="ECO:0007669"/>
    <property type="project" value="TreeGrafter"/>
</dbReference>
<proteinExistence type="predicted"/>
<dbReference type="GO" id="GO:0097422">
    <property type="term" value="C:tubular endosome"/>
    <property type="evidence" value="ECO:0007669"/>
    <property type="project" value="TreeGrafter"/>
</dbReference>
<dbReference type="GO" id="GO:0005886">
    <property type="term" value="C:plasma membrane"/>
    <property type="evidence" value="ECO:0007669"/>
    <property type="project" value="TreeGrafter"/>
</dbReference>
<evidence type="ECO:0000313" key="4">
    <source>
        <dbReference type="Proteomes" id="UP001431783"/>
    </source>
</evidence>
<dbReference type="SUPFAM" id="SSF109993">
    <property type="entry name" value="VPS9 domain"/>
    <property type="match status" value="1"/>
</dbReference>
<organism evidence="3 4">
    <name type="scientific">Henosepilachna vigintioctopunctata</name>
    <dbReference type="NCBI Taxonomy" id="420089"/>
    <lineage>
        <taxon>Eukaryota</taxon>
        <taxon>Metazoa</taxon>
        <taxon>Ecdysozoa</taxon>
        <taxon>Arthropoda</taxon>
        <taxon>Hexapoda</taxon>
        <taxon>Insecta</taxon>
        <taxon>Pterygota</taxon>
        <taxon>Neoptera</taxon>
        <taxon>Endopterygota</taxon>
        <taxon>Coleoptera</taxon>
        <taxon>Polyphaga</taxon>
        <taxon>Cucujiformia</taxon>
        <taxon>Coccinelloidea</taxon>
        <taxon>Coccinellidae</taxon>
        <taxon>Epilachninae</taxon>
        <taxon>Epilachnini</taxon>
        <taxon>Henosepilachna</taxon>
    </lineage>
</organism>
<dbReference type="GO" id="GO:0048812">
    <property type="term" value="P:neuron projection morphogenesis"/>
    <property type="evidence" value="ECO:0007669"/>
    <property type="project" value="TreeGrafter"/>
</dbReference>
<dbReference type="PROSITE" id="PS51205">
    <property type="entry name" value="VPS9"/>
    <property type="match status" value="1"/>
</dbReference>
<dbReference type="InterPro" id="IPR037191">
    <property type="entry name" value="VPS9_dom_sf"/>
</dbReference>
<dbReference type="GO" id="GO:0000149">
    <property type="term" value="F:SNARE binding"/>
    <property type="evidence" value="ECO:0007669"/>
    <property type="project" value="TreeGrafter"/>
</dbReference>